<reference evidence="2" key="1">
    <citation type="submission" date="2020-06" db="EMBL/GenBank/DDBJ databases">
        <title>Draft genome of Bugula neritina, a colonial animal packing powerful symbionts and potential medicines.</title>
        <authorList>
            <person name="Rayko M."/>
        </authorList>
    </citation>
    <scope>NUCLEOTIDE SEQUENCE [LARGE SCALE GENOMIC DNA]</scope>
    <source>
        <strain evidence="2">Kwan_BN1</strain>
    </source>
</reference>
<gene>
    <name evidence="2" type="ORF">EB796_017490</name>
</gene>
<dbReference type="EMBL" id="VXIV02002606">
    <property type="protein sequence ID" value="KAF6024207.1"/>
    <property type="molecule type" value="Genomic_DNA"/>
</dbReference>
<comment type="caution">
    <text evidence="2">The sequence shown here is derived from an EMBL/GenBank/DDBJ whole genome shotgun (WGS) entry which is preliminary data.</text>
</comment>
<sequence>MYLGCSLISTPTDTCCRESPGAYTINHLRRQSAQALALLILALSSALIFFFVGYNSAVDSKLHYFNVKKNCLF</sequence>
<dbReference type="Proteomes" id="UP000593567">
    <property type="component" value="Unassembled WGS sequence"/>
</dbReference>
<organism evidence="2 3">
    <name type="scientific">Bugula neritina</name>
    <name type="common">Brown bryozoan</name>
    <name type="synonym">Sertularia neritina</name>
    <dbReference type="NCBI Taxonomy" id="10212"/>
    <lineage>
        <taxon>Eukaryota</taxon>
        <taxon>Metazoa</taxon>
        <taxon>Spiralia</taxon>
        <taxon>Lophotrochozoa</taxon>
        <taxon>Bryozoa</taxon>
        <taxon>Gymnolaemata</taxon>
        <taxon>Cheilostomatida</taxon>
        <taxon>Flustrina</taxon>
        <taxon>Buguloidea</taxon>
        <taxon>Bugulidae</taxon>
        <taxon>Bugula</taxon>
    </lineage>
</organism>
<feature type="transmembrane region" description="Helical" evidence="1">
    <location>
        <begin position="35"/>
        <end position="54"/>
    </location>
</feature>
<keyword evidence="1" id="KW-0472">Membrane</keyword>
<keyword evidence="3" id="KW-1185">Reference proteome</keyword>
<keyword evidence="1" id="KW-0812">Transmembrane</keyword>
<accession>A0A7J7JDV7</accession>
<evidence type="ECO:0000313" key="3">
    <source>
        <dbReference type="Proteomes" id="UP000593567"/>
    </source>
</evidence>
<proteinExistence type="predicted"/>
<evidence type="ECO:0000313" key="2">
    <source>
        <dbReference type="EMBL" id="KAF6024207.1"/>
    </source>
</evidence>
<evidence type="ECO:0000256" key="1">
    <source>
        <dbReference type="SAM" id="Phobius"/>
    </source>
</evidence>
<name>A0A7J7JDV7_BUGNE</name>
<dbReference type="AlphaFoldDB" id="A0A7J7JDV7"/>
<keyword evidence="1" id="KW-1133">Transmembrane helix</keyword>
<protein>
    <submittedName>
        <fullName evidence="2">Uncharacterized protein</fullName>
    </submittedName>
</protein>